<keyword evidence="2" id="KW-1185">Reference proteome</keyword>
<dbReference type="InterPro" id="IPR007530">
    <property type="entry name" value="Aminoglycoside_adenylylTfrase"/>
</dbReference>
<dbReference type="SUPFAM" id="SSF81631">
    <property type="entry name" value="PAP/OAS1 substrate-binding domain"/>
    <property type="match status" value="1"/>
</dbReference>
<gene>
    <name evidence="1" type="ORF">ACFS5P_07755</name>
</gene>
<dbReference type="Gene3D" id="1.20.120.330">
    <property type="entry name" value="Nucleotidyltransferases domain 2"/>
    <property type="match status" value="1"/>
</dbReference>
<dbReference type="Proteomes" id="UP001597561">
    <property type="component" value="Unassembled WGS sequence"/>
</dbReference>
<evidence type="ECO:0000313" key="1">
    <source>
        <dbReference type="EMBL" id="MFD2911769.1"/>
    </source>
</evidence>
<dbReference type="SUPFAM" id="SSF81301">
    <property type="entry name" value="Nucleotidyltransferase"/>
    <property type="match status" value="1"/>
</dbReference>
<proteinExistence type="predicted"/>
<dbReference type="PIRSF" id="PIRSF000812">
    <property type="entry name" value="AAD"/>
    <property type="match status" value="1"/>
</dbReference>
<dbReference type="InterPro" id="IPR043519">
    <property type="entry name" value="NT_sf"/>
</dbReference>
<dbReference type="Gene3D" id="3.30.460.10">
    <property type="entry name" value="Beta Polymerase, domain 2"/>
    <property type="match status" value="1"/>
</dbReference>
<dbReference type="EMBL" id="JBHUPG010000012">
    <property type="protein sequence ID" value="MFD2911769.1"/>
    <property type="molecule type" value="Genomic_DNA"/>
</dbReference>
<protein>
    <submittedName>
        <fullName evidence="1">Aminoglycoside 6-adenylyltransferase</fullName>
    </submittedName>
</protein>
<dbReference type="RefSeq" id="WP_204729529.1">
    <property type="nucleotide sequence ID" value="NZ_JAFBDK010000008.1"/>
</dbReference>
<reference evidence="2" key="1">
    <citation type="journal article" date="2019" name="Int. J. Syst. Evol. Microbiol.">
        <title>The Global Catalogue of Microorganisms (GCM) 10K type strain sequencing project: providing services to taxonomists for standard genome sequencing and annotation.</title>
        <authorList>
            <consortium name="The Broad Institute Genomics Platform"/>
            <consortium name="The Broad Institute Genome Sequencing Center for Infectious Disease"/>
            <person name="Wu L."/>
            <person name="Ma J."/>
        </authorList>
    </citation>
    <scope>NUCLEOTIDE SEQUENCE [LARGE SCALE GENOMIC DNA]</scope>
    <source>
        <strain evidence="2">KCTC 13528</strain>
    </source>
</reference>
<name>A0ABW5ZFL4_9BACL</name>
<sequence length="288" mass="33560">MRSASEMMGLILRFAEHDERIRAVYMNGSRTNPNAPKDIFQDYDIVYVMQDISPFINDQSWINHFGTLLMMQQPDELDAGKGIETDPGRYAFLMLFDDGNRIDLSYQTFEYMKMVFKEDSLTVPLLDKDGTLPEIPEASDVDYHVKRPSEGEFNSVTNDFWWCLQNVAKGLWRDELPYARHMYELTTRAALDQVIEWWIGGDNDYRVSVGKMGKYFKQYLPESYWQLYQQTYSEDTWEAVDAATELFGLLGRTIAERTGLHYPVEDEEAMLHYVGRVRTLHANAGKIF</sequence>
<organism evidence="1 2">
    <name type="scientific">Jeotgalibacillus terrae</name>
    <dbReference type="NCBI Taxonomy" id="587735"/>
    <lineage>
        <taxon>Bacteria</taxon>
        <taxon>Bacillati</taxon>
        <taxon>Bacillota</taxon>
        <taxon>Bacilli</taxon>
        <taxon>Bacillales</taxon>
        <taxon>Caryophanaceae</taxon>
        <taxon>Jeotgalibacillus</taxon>
    </lineage>
</organism>
<comment type="caution">
    <text evidence="1">The sequence shown here is derived from an EMBL/GenBank/DDBJ whole genome shotgun (WGS) entry which is preliminary data.</text>
</comment>
<accession>A0ABW5ZFL4</accession>
<dbReference type="Pfam" id="PF04439">
    <property type="entry name" value="Adenyl_transf"/>
    <property type="match status" value="1"/>
</dbReference>
<evidence type="ECO:0000313" key="2">
    <source>
        <dbReference type="Proteomes" id="UP001597561"/>
    </source>
</evidence>